<evidence type="ECO:0000313" key="2">
    <source>
        <dbReference type="EMBL" id="CAD7222150.1"/>
    </source>
</evidence>
<gene>
    <name evidence="2" type="ORF">CTOB1V02_LOCUS166</name>
</gene>
<name>A0A7R8W010_9CRUS</name>
<proteinExistence type="predicted"/>
<sequence>MCSDSDFSSSDEFLQEKFDALDNCLSEFFKHKQDLVHERESSHLAELEKVIFGKRNHLSCSKFKHGKKSRTKFNRSEFRTNLEQVGNMKQHSFLVSGQDRSEVDSNLYKNMFGEEWTSNSENSWLKSGAEFTNTRSHLDNIQGLTHQNLSKKTQSQYLGMRQDSNVLQRLMANINKLKMSPTSIHEDEGSEAEEELLEEQEQIYSSAEYETSPVPIDETENYTEAAGDTVYTKTNPDELPTNLENREIEPRDSLENIMSMLEEIHSEQDQYGARGVVKGADSEVIGDTGHPENKLAKPRLRPSAEVEVFRFGHEHIDALSSLNENKEPGKKTKHRTVKFKQEEKNSGSITESLKQKEIAPKIPTSEKPPRGGQGSRADSLTEDQEYRRQRKRQEMKEKRRKKKAEEQESRRQHLTTMASTLKKKSIENLQHMTTMKQRVAAKRRKSADEHPKQFNWRRALRPDEADTKIVSDQYQLMYQTRQEDPSVHNITGGSIYLQEELLPIREEAEVAPTPKADFQNVPPRVLDKYMRAQMEELQIYINKHVSKRTGSVRIIDIPHPVIEPGVEDDTLFNKVEDTENFKALLKNITNVDSGRIQQSSEQDSTQPISTQGTPKKSILKGSEVFSSKPVPLPRLSGGGEGHRQAAAVDYEATPKAKTAGGNSKPKRPAIPKIKPSEGLRGTAKTEEKRKDQKLYYKFRLSKQAEDLPKALTKEVIGEYTRITTDGHCPSVKG</sequence>
<protein>
    <submittedName>
        <fullName evidence="2">Uncharacterized protein</fullName>
    </submittedName>
</protein>
<feature type="compositionally biased region" description="Basic and acidic residues" evidence="1">
    <location>
        <begin position="384"/>
        <end position="411"/>
    </location>
</feature>
<organism evidence="2">
    <name type="scientific">Cyprideis torosa</name>
    <dbReference type="NCBI Taxonomy" id="163714"/>
    <lineage>
        <taxon>Eukaryota</taxon>
        <taxon>Metazoa</taxon>
        <taxon>Ecdysozoa</taxon>
        <taxon>Arthropoda</taxon>
        <taxon>Crustacea</taxon>
        <taxon>Oligostraca</taxon>
        <taxon>Ostracoda</taxon>
        <taxon>Podocopa</taxon>
        <taxon>Podocopida</taxon>
        <taxon>Cytherocopina</taxon>
        <taxon>Cytheroidea</taxon>
        <taxon>Cytherideidae</taxon>
        <taxon>Cyprideis</taxon>
    </lineage>
</organism>
<feature type="region of interest" description="Disordered" evidence="1">
    <location>
        <begin position="320"/>
        <end position="429"/>
    </location>
</feature>
<dbReference type="EMBL" id="OB660031">
    <property type="protein sequence ID" value="CAD7222150.1"/>
    <property type="molecule type" value="Genomic_DNA"/>
</dbReference>
<accession>A0A7R8W010</accession>
<dbReference type="AlphaFoldDB" id="A0A7R8W010"/>
<feature type="compositionally biased region" description="Polar residues" evidence="1">
    <location>
        <begin position="594"/>
        <end position="614"/>
    </location>
</feature>
<evidence type="ECO:0000256" key="1">
    <source>
        <dbReference type="SAM" id="MobiDB-lite"/>
    </source>
</evidence>
<reference evidence="2" key="1">
    <citation type="submission" date="2020-11" db="EMBL/GenBank/DDBJ databases">
        <authorList>
            <person name="Tran Van P."/>
        </authorList>
    </citation>
    <scope>NUCLEOTIDE SEQUENCE</scope>
</reference>
<feature type="region of interest" description="Disordered" evidence="1">
    <location>
        <begin position="594"/>
        <end position="691"/>
    </location>
</feature>